<dbReference type="AlphaFoldDB" id="A0A2U2N0W0"/>
<name>A0A2U2N0W0_9GAMM</name>
<evidence type="ECO:0000313" key="2">
    <source>
        <dbReference type="EMBL" id="PWG62604.1"/>
    </source>
</evidence>
<organism evidence="2 3">
    <name type="scientific">Sediminicurvatus halobius</name>
    <dbReference type="NCBI Taxonomy" id="2182432"/>
    <lineage>
        <taxon>Bacteria</taxon>
        <taxon>Pseudomonadati</taxon>
        <taxon>Pseudomonadota</taxon>
        <taxon>Gammaproteobacteria</taxon>
        <taxon>Chromatiales</taxon>
        <taxon>Ectothiorhodospiraceae</taxon>
        <taxon>Sediminicurvatus</taxon>
    </lineage>
</organism>
<reference evidence="2 3" key="1">
    <citation type="submission" date="2018-05" db="EMBL/GenBank/DDBJ databases">
        <title>Spiribacter halobius sp. nov., a moderately halophilic bacterium isolated from marine solar saltern.</title>
        <authorList>
            <person name="Zheng W.-S."/>
            <person name="Lu D.-C."/>
            <person name="Du Z.-J."/>
        </authorList>
    </citation>
    <scope>NUCLEOTIDE SEQUENCE [LARGE SCALE GENOMIC DNA]</scope>
    <source>
        <strain evidence="2 3">E85</strain>
    </source>
</reference>
<evidence type="ECO:0000259" key="1">
    <source>
        <dbReference type="Pfam" id="PF01592"/>
    </source>
</evidence>
<dbReference type="CDD" id="cd06664">
    <property type="entry name" value="IscU_like"/>
    <property type="match status" value="1"/>
</dbReference>
<dbReference type="EMBL" id="QFFI01000017">
    <property type="protein sequence ID" value="PWG62604.1"/>
    <property type="molecule type" value="Genomic_DNA"/>
</dbReference>
<dbReference type="Proteomes" id="UP000245474">
    <property type="component" value="Unassembled WGS sequence"/>
</dbReference>
<dbReference type="Gene3D" id="3.90.1010.10">
    <property type="match status" value="1"/>
</dbReference>
<dbReference type="OrthoDB" id="9804157at2"/>
<dbReference type="GO" id="GO:0051536">
    <property type="term" value="F:iron-sulfur cluster binding"/>
    <property type="evidence" value="ECO:0007669"/>
    <property type="project" value="InterPro"/>
</dbReference>
<sequence>MSVQDAYRGRLREHFTRPRNQGDLAGCSTSARLNNPLCGDEIEVGVWREGPALASVRFRARACAICVASASLMTEQVAGGPEAAALALAGQVRAWIESGGEPPADLPEPLVALAVTRDLPNRERCVTLPWEALEQALEGC</sequence>
<feature type="domain" description="NIF system FeS cluster assembly NifU N-terminal" evidence="1">
    <location>
        <begin position="7"/>
        <end position="88"/>
    </location>
</feature>
<gene>
    <name evidence="2" type="ORF">DEM34_11695</name>
</gene>
<accession>A0A2U2N0W0</accession>
<evidence type="ECO:0000313" key="3">
    <source>
        <dbReference type="Proteomes" id="UP000245474"/>
    </source>
</evidence>
<comment type="caution">
    <text evidence="2">The sequence shown here is derived from an EMBL/GenBank/DDBJ whole genome shotgun (WGS) entry which is preliminary data.</text>
</comment>
<proteinExistence type="predicted"/>
<dbReference type="SUPFAM" id="SSF82649">
    <property type="entry name" value="SufE/NifU"/>
    <property type="match status" value="1"/>
</dbReference>
<dbReference type="GO" id="GO:0005506">
    <property type="term" value="F:iron ion binding"/>
    <property type="evidence" value="ECO:0007669"/>
    <property type="project" value="InterPro"/>
</dbReference>
<keyword evidence="3" id="KW-1185">Reference proteome</keyword>
<dbReference type="Pfam" id="PF01592">
    <property type="entry name" value="NifU_N"/>
    <property type="match status" value="1"/>
</dbReference>
<dbReference type="GO" id="GO:0016226">
    <property type="term" value="P:iron-sulfur cluster assembly"/>
    <property type="evidence" value="ECO:0007669"/>
    <property type="project" value="InterPro"/>
</dbReference>
<dbReference type="InterPro" id="IPR002871">
    <property type="entry name" value="NIF_FeS_clus_asmbl_NifU_N"/>
</dbReference>
<dbReference type="RefSeq" id="WP_109678994.1">
    <property type="nucleotide sequence ID" value="NZ_CP086615.1"/>
</dbReference>
<protein>
    <submittedName>
        <fullName evidence="2">SUF system NifU family Fe-S cluster assembly protein</fullName>
    </submittedName>
</protein>